<dbReference type="InterPro" id="IPR051532">
    <property type="entry name" value="Ester_Hydrolysis_Enzymes"/>
</dbReference>
<dbReference type="PANTHER" id="PTHR30383:SF5">
    <property type="entry name" value="SGNH HYDROLASE-TYPE ESTERASE DOMAIN-CONTAINING PROTEIN"/>
    <property type="match status" value="1"/>
</dbReference>
<gene>
    <name evidence="2" type="ORF">SAMN05421544_10948</name>
</gene>
<evidence type="ECO:0000313" key="2">
    <source>
        <dbReference type="EMBL" id="SDE43655.1"/>
    </source>
</evidence>
<dbReference type="PANTHER" id="PTHR30383">
    <property type="entry name" value="THIOESTERASE 1/PROTEASE 1/LYSOPHOSPHOLIPASE L1"/>
    <property type="match status" value="1"/>
</dbReference>
<evidence type="ECO:0000256" key="1">
    <source>
        <dbReference type="SAM" id="SignalP"/>
    </source>
</evidence>
<sequence>MKKLFTPLLATSLVLTLSSCHTDFPTDVANIKTTSGEADFSRYVALGNSLTSGFRDGTLYADGQKESYPNIIAEQMKKAGGGYFTQPMMPNNVGGFKNIPGFSGKYVLKAVNGQLAPVALPAEADLDMVKGQFNNMGVPGAKSYHLLASGYGNQAGLALGKANPYFVRFASSPSSSVIQDAMTQKPTFFSLWIGNNDVLTYATNGGDGVDQTGNTNPTTYGNADISDPMVVAGSIETLIRGMQSAGARQGVIANIPNVTSIPFFTTIPYNPVPLTAIEAEELNKRVYAPLIAILKMYGQEGRFNLVKEGEGNPLLIKDKSLVDYSTQITAALIQAKALPSNLAAIVGNLYGQARQTTKEDLIPLTTRSVIGAPSPSPYDKTPFDRYGVTYPLDDKYVLTKDETANVLKATAAYNAAIKQLADKYQLAFVDANAKMQELSSQSGIQYNGVNYGAKYITGGAFSLDGVHLTGRGYSIIANEFIKAINAKYHSTLPEVNPNRYSGVTFP</sequence>
<dbReference type="Pfam" id="PF00657">
    <property type="entry name" value="Lipase_GDSL"/>
    <property type="match status" value="1"/>
</dbReference>
<dbReference type="GO" id="GO:0004622">
    <property type="term" value="F:phosphatidylcholine lysophospholipase activity"/>
    <property type="evidence" value="ECO:0007669"/>
    <property type="project" value="TreeGrafter"/>
</dbReference>
<name>A0A1G7CYU7_9FLAO</name>
<dbReference type="PROSITE" id="PS51257">
    <property type="entry name" value="PROKAR_LIPOPROTEIN"/>
    <property type="match status" value="1"/>
</dbReference>
<keyword evidence="3" id="KW-1185">Reference proteome</keyword>
<dbReference type="SUPFAM" id="SSF52266">
    <property type="entry name" value="SGNH hydrolase"/>
    <property type="match status" value="1"/>
</dbReference>
<feature type="signal peptide" evidence="1">
    <location>
        <begin position="1"/>
        <end position="21"/>
    </location>
</feature>
<dbReference type="InterPro" id="IPR036514">
    <property type="entry name" value="SGNH_hydro_sf"/>
</dbReference>
<dbReference type="InterPro" id="IPR001087">
    <property type="entry name" value="GDSL"/>
</dbReference>
<dbReference type="AlphaFoldDB" id="A0A1G7CYU7"/>
<evidence type="ECO:0000313" key="3">
    <source>
        <dbReference type="Proteomes" id="UP000198517"/>
    </source>
</evidence>
<dbReference type="STRING" id="1071918.SAMN05421544_10948"/>
<dbReference type="EMBL" id="FNAS01000009">
    <property type="protein sequence ID" value="SDE43655.1"/>
    <property type="molecule type" value="Genomic_DNA"/>
</dbReference>
<protein>
    <submittedName>
        <fullName evidence="2">GDSL-like Lipase/Acylhydrolase</fullName>
    </submittedName>
</protein>
<reference evidence="2 3" key="1">
    <citation type="submission" date="2016-10" db="EMBL/GenBank/DDBJ databases">
        <authorList>
            <person name="de Groot N.N."/>
        </authorList>
    </citation>
    <scope>NUCLEOTIDE SEQUENCE [LARGE SCALE GENOMIC DNA]</scope>
    <source>
        <strain evidence="2 3">DSM 24015</strain>
    </source>
</reference>
<accession>A0A1G7CYU7</accession>
<dbReference type="OrthoDB" id="9764164at2"/>
<organism evidence="2 3">
    <name type="scientific">Riemerella columbipharyngis</name>
    <dbReference type="NCBI Taxonomy" id="1071918"/>
    <lineage>
        <taxon>Bacteria</taxon>
        <taxon>Pseudomonadati</taxon>
        <taxon>Bacteroidota</taxon>
        <taxon>Flavobacteriia</taxon>
        <taxon>Flavobacteriales</taxon>
        <taxon>Weeksellaceae</taxon>
        <taxon>Riemerella</taxon>
    </lineage>
</organism>
<dbReference type="RefSeq" id="WP_092736632.1">
    <property type="nucleotide sequence ID" value="NZ_FNAS01000009.1"/>
</dbReference>
<keyword evidence="1" id="KW-0732">Signal</keyword>
<feature type="chain" id="PRO_5011792522" evidence="1">
    <location>
        <begin position="22"/>
        <end position="506"/>
    </location>
</feature>
<keyword evidence="2" id="KW-0378">Hydrolase</keyword>
<dbReference type="Gene3D" id="3.40.50.1110">
    <property type="entry name" value="SGNH hydrolase"/>
    <property type="match status" value="2"/>
</dbReference>
<proteinExistence type="predicted"/>
<dbReference type="Proteomes" id="UP000198517">
    <property type="component" value="Unassembled WGS sequence"/>
</dbReference>